<dbReference type="RefSeq" id="WP_166398034.1">
    <property type="nucleotide sequence ID" value="NZ_CP045121.1"/>
</dbReference>
<feature type="binding site" evidence="2">
    <location>
        <position position="150"/>
    </location>
    <ligand>
        <name>Mn(2+)</name>
        <dbReference type="ChEBI" id="CHEBI:29035"/>
        <label>1</label>
    </ligand>
</feature>
<feature type="binding site" evidence="2">
    <location>
        <position position="183"/>
    </location>
    <ligand>
        <name>Mn(2+)</name>
        <dbReference type="ChEBI" id="CHEBI:29035"/>
        <label>1</label>
    </ligand>
</feature>
<dbReference type="Proteomes" id="UP000502706">
    <property type="component" value="Chromosome"/>
</dbReference>
<keyword evidence="6" id="KW-1185">Reference proteome</keyword>
<dbReference type="CDD" id="cd01051">
    <property type="entry name" value="Mn_catalase"/>
    <property type="match status" value="1"/>
</dbReference>
<feature type="binding site" evidence="2">
    <location>
        <position position="70"/>
    </location>
    <ligand>
        <name>Mn(2+)</name>
        <dbReference type="ChEBI" id="CHEBI:29035"/>
        <label>1</label>
    </ligand>
</feature>
<evidence type="ECO:0000256" key="2">
    <source>
        <dbReference type="PIRSR" id="PIRSR607760-1"/>
    </source>
</evidence>
<dbReference type="InterPro" id="IPR012347">
    <property type="entry name" value="Ferritin-like"/>
</dbReference>
<dbReference type="SUPFAM" id="SSF47240">
    <property type="entry name" value="Ferritin-like"/>
    <property type="match status" value="1"/>
</dbReference>
<feature type="binding site" evidence="2">
    <location>
        <position position="36"/>
    </location>
    <ligand>
        <name>Mn(2+)</name>
        <dbReference type="ChEBI" id="CHEBI:29035"/>
        <label>1</label>
    </ligand>
</feature>
<comment type="similarity">
    <text evidence="1">Belongs to the manganese catalase family.</text>
</comment>
<sequence length="292" mass="32016">MFLRIDKLQIELPRPTQADPESAGIVQELLGGKFGEMSTLMNYTYQSFNMRGKSKVRPYYDLVANIAAEELGHIELVANTINLLLDQTEASTDGVTPPLNFSGMTGNPNHFMNFGLGAIPAGADGKAWTGENVFNSGNLKLDLLHNFFLESGARMGKIRTYEATQNPVARKMIGYLIVRGGVHQEAYAKALSDLSGVDVTKLLPVPEIDSNNYPDAREFMDKGFHKILYRFSPEDYKEIGQIWNGISAIDGSEREVQDGPPEGGEVPDLNPAPPLFAPGVNAEDIAEIAKRL</sequence>
<dbReference type="KEGG" id="rmar:GBA65_19640"/>
<dbReference type="GO" id="GO:0046872">
    <property type="term" value="F:metal ion binding"/>
    <property type="evidence" value="ECO:0007669"/>
    <property type="project" value="UniProtKB-KW"/>
</dbReference>
<dbReference type="InterPro" id="IPR007760">
    <property type="entry name" value="Mn_catalase"/>
</dbReference>
<feature type="binding site" evidence="3">
    <location>
        <position position="232"/>
    </location>
    <ligand>
        <name>Ca(2+)</name>
        <dbReference type="ChEBI" id="CHEBI:29108"/>
    </ligand>
</feature>
<proteinExistence type="inferred from homology"/>
<reference evidence="5 6" key="1">
    <citation type="submission" date="2019-10" db="EMBL/GenBank/DDBJ databases">
        <title>Rubrobacter sp nov SCSIO 52915 isolated from a deep-sea sediment in the South China Sea.</title>
        <authorList>
            <person name="Chen R.W."/>
        </authorList>
    </citation>
    <scope>NUCLEOTIDE SEQUENCE [LARGE SCALE GENOMIC DNA]</scope>
    <source>
        <strain evidence="5 6">SCSIO 52915</strain>
    </source>
</reference>
<feature type="binding site" evidence="2">
    <location>
        <position position="73"/>
    </location>
    <ligand>
        <name>Mn(2+)</name>
        <dbReference type="ChEBI" id="CHEBI:29035"/>
        <label>1</label>
    </ligand>
</feature>
<keyword evidence="2" id="KW-0479">Metal-binding</keyword>
<name>A0A6G8Q1K2_9ACTN</name>
<comment type="cofactor">
    <cofactor evidence="2">
        <name>Mn(2+)</name>
        <dbReference type="ChEBI" id="CHEBI:29035"/>
    </cofactor>
    <text evidence="2">Binds 2 manganese ions per subunit.</text>
</comment>
<protein>
    <submittedName>
        <fullName evidence="5">Manganese catalase family protein</fullName>
    </submittedName>
</protein>
<keyword evidence="3" id="KW-0106">Calcium</keyword>
<comment type="cofactor">
    <cofactor evidence="3">
        <name>Ca(2+)</name>
        <dbReference type="ChEBI" id="CHEBI:29108"/>
    </cofactor>
    <text evidence="3">Binds 1 Ca(2+) ion per subunit.</text>
</comment>
<dbReference type="InterPro" id="IPR039377">
    <property type="entry name" value="Mn_catalase_dom"/>
</dbReference>
<dbReference type="AlphaFoldDB" id="A0A6G8Q1K2"/>
<accession>A0A6G8Q1K2</accession>
<feature type="region of interest" description="Disordered" evidence="4">
    <location>
        <begin position="252"/>
        <end position="274"/>
    </location>
</feature>
<feature type="binding site" evidence="3">
    <location>
        <position position="61"/>
    </location>
    <ligand>
        <name>Ca(2+)</name>
        <dbReference type="ChEBI" id="CHEBI:29108"/>
    </ligand>
</feature>
<dbReference type="InterPro" id="IPR009078">
    <property type="entry name" value="Ferritin-like_SF"/>
</dbReference>
<organism evidence="5 6">
    <name type="scientific">Rubrobacter marinus</name>
    <dbReference type="NCBI Taxonomy" id="2653852"/>
    <lineage>
        <taxon>Bacteria</taxon>
        <taxon>Bacillati</taxon>
        <taxon>Actinomycetota</taxon>
        <taxon>Rubrobacteria</taxon>
        <taxon>Rubrobacterales</taxon>
        <taxon>Rubrobacteraceae</taxon>
        <taxon>Rubrobacter</taxon>
    </lineage>
</organism>
<evidence type="ECO:0000313" key="6">
    <source>
        <dbReference type="Proteomes" id="UP000502706"/>
    </source>
</evidence>
<gene>
    <name evidence="5" type="ORF">GBA65_19640</name>
</gene>
<keyword evidence="2" id="KW-0464">Manganese</keyword>
<evidence type="ECO:0000256" key="1">
    <source>
        <dbReference type="ARBA" id="ARBA00007644"/>
    </source>
</evidence>
<dbReference type="Gene3D" id="1.20.1260.10">
    <property type="match status" value="1"/>
</dbReference>
<evidence type="ECO:0000256" key="4">
    <source>
        <dbReference type="SAM" id="MobiDB-lite"/>
    </source>
</evidence>
<dbReference type="Pfam" id="PF05067">
    <property type="entry name" value="Mn_catalase"/>
    <property type="match status" value="1"/>
</dbReference>
<dbReference type="EMBL" id="CP045121">
    <property type="protein sequence ID" value="QIN80364.1"/>
    <property type="molecule type" value="Genomic_DNA"/>
</dbReference>
<evidence type="ECO:0000256" key="3">
    <source>
        <dbReference type="PIRSR" id="PIRSR607760-2"/>
    </source>
</evidence>
<evidence type="ECO:0000313" key="5">
    <source>
        <dbReference type="EMBL" id="QIN80364.1"/>
    </source>
</evidence>